<feature type="region of interest" description="Disordered" evidence="1">
    <location>
        <begin position="1"/>
        <end position="28"/>
    </location>
</feature>
<evidence type="ECO:0000256" key="2">
    <source>
        <dbReference type="SAM" id="Phobius"/>
    </source>
</evidence>
<name>A0ABW0ZL99_9ACTN</name>
<sequence>MRQHTDHAHGGQAVAEPGQAALGDGPRPDGQGRLKVIRDAAGATIGTVLGIAPHVLHHVSLLAGAAVITGASGNVLFYVLGLVLMAPMLRRIQRRFVTPWAPTIAVAVFTGMFALSAFVIGPAISGADDPEPAVPTDPSPTGPGPPEPSPSDPRIDHFSHH</sequence>
<evidence type="ECO:0000313" key="4">
    <source>
        <dbReference type="Proteomes" id="UP001596072"/>
    </source>
</evidence>
<proteinExistence type="predicted"/>
<feature type="transmembrane region" description="Helical" evidence="2">
    <location>
        <begin position="62"/>
        <end position="85"/>
    </location>
</feature>
<keyword evidence="2" id="KW-0472">Membrane</keyword>
<evidence type="ECO:0000256" key="1">
    <source>
        <dbReference type="SAM" id="MobiDB-lite"/>
    </source>
</evidence>
<comment type="caution">
    <text evidence="3">The sequence shown here is derived from an EMBL/GenBank/DDBJ whole genome shotgun (WGS) entry which is preliminary data.</text>
</comment>
<protein>
    <submittedName>
        <fullName evidence="3">Uncharacterized protein</fullName>
    </submittedName>
</protein>
<dbReference type="Proteomes" id="UP001596072">
    <property type="component" value="Unassembled WGS sequence"/>
</dbReference>
<dbReference type="EMBL" id="JBHSNS010000011">
    <property type="protein sequence ID" value="MFC5730838.1"/>
    <property type="molecule type" value="Genomic_DNA"/>
</dbReference>
<accession>A0ABW0ZL99</accession>
<organism evidence="3 4">
    <name type="scientific">Nocardioides vastitatis</name>
    <dbReference type="NCBI Taxonomy" id="2568655"/>
    <lineage>
        <taxon>Bacteria</taxon>
        <taxon>Bacillati</taxon>
        <taxon>Actinomycetota</taxon>
        <taxon>Actinomycetes</taxon>
        <taxon>Propionibacteriales</taxon>
        <taxon>Nocardioidaceae</taxon>
        <taxon>Nocardioides</taxon>
    </lineage>
</organism>
<keyword evidence="2" id="KW-1133">Transmembrane helix</keyword>
<feature type="transmembrane region" description="Helical" evidence="2">
    <location>
        <begin position="97"/>
        <end position="120"/>
    </location>
</feature>
<gene>
    <name evidence="3" type="ORF">ACFPQB_18095</name>
</gene>
<feature type="region of interest" description="Disordered" evidence="1">
    <location>
        <begin position="128"/>
        <end position="161"/>
    </location>
</feature>
<evidence type="ECO:0000313" key="3">
    <source>
        <dbReference type="EMBL" id="MFC5730838.1"/>
    </source>
</evidence>
<keyword evidence="4" id="KW-1185">Reference proteome</keyword>
<dbReference type="RefSeq" id="WP_240769542.1">
    <property type="nucleotide sequence ID" value="NZ_JBHSNS010000011.1"/>
</dbReference>
<feature type="compositionally biased region" description="Pro residues" evidence="1">
    <location>
        <begin position="132"/>
        <end position="151"/>
    </location>
</feature>
<reference evidence="4" key="1">
    <citation type="journal article" date="2019" name="Int. J. Syst. Evol. Microbiol.">
        <title>The Global Catalogue of Microorganisms (GCM) 10K type strain sequencing project: providing services to taxonomists for standard genome sequencing and annotation.</title>
        <authorList>
            <consortium name="The Broad Institute Genomics Platform"/>
            <consortium name="The Broad Institute Genome Sequencing Center for Infectious Disease"/>
            <person name="Wu L."/>
            <person name="Ma J."/>
        </authorList>
    </citation>
    <scope>NUCLEOTIDE SEQUENCE [LARGE SCALE GENOMIC DNA]</scope>
    <source>
        <strain evidence="4">YIM 94188</strain>
    </source>
</reference>
<keyword evidence="2" id="KW-0812">Transmembrane</keyword>